<dbReference type="GO" id="GO:0005524">
    <property type="term" value="F:ATP binding"/>
    <property type="evidence" value="ECO:0007669"/>
    <property type="project" value="UniProtKB-KW"/>
</dbReference>
<dbReference type="EC" id="2.7.1.176" evidence="2"/>
<sequence>MGHHQTKHAVRRYLPTHYRGLGPAGSQGGAGGPRGDRVIEVFPAHEAYRLSEAENQQTFEELILYEEYRHLRPAAEPTAQFFGGQPGAGKKRPEQLVIAQLSEHDGPETVMPIIGDDFRIYHPQYRWLMDQDDQRASDATAADSARWVERAIVHSLTLGPHVVIEGTLRRPEVTAACARQYQEAGFNAFLHVVAVHEHVSRTRIFERYLQQVRHRGVGRYTPHQAHQVAYQALPASLDTLIASGLFATIQLYDMDGQVIATAPRGDTGA</sequence>
<keyword evidence="9" id="KW-1185">Reference proteome</keyword>
<evidence type="ECO:0000256" key="2">
    <source>
        <dbReference type="ARBA" id="ARBA00011963"/>
    </source>
</evidence>
<dbReference type="Proteomes" id="UP000271272">
    <property type="component" value="Unassembled WGS sequence"/>
</dbReference>
<dbReference type="InterPro" id="IPR010488">
    <property type="entry name" value="Zeta_toxin_domain"/>
</dbReference>
<comment type="catalytic activity">
    <reaction evidence="6">
        <text>UDP-N-acetyl-alpha-D-glucosamine + ATP = UDP-N-acetyl-alpha-D-glucosamine 3'-phosphate + ADP + H(+)</text>
        <dbReference type="Rhea" id="RHEA:32671"/>
        <dbReference type="ChEBI" id="CHEBI:15378"/>
        <dbReference type="ChEBI" id="CHEBI:30616"/>
        <dbReference type="ChEBI" id="CHEBI:57705"/>
        <dbReference type="ChEBI" id="CHEBI:64353"/>
        <dbReference type="ChEBI" id="CHEBI:456216"/>
        <dbReference type="EC" id="2.7.1.176"/>
    </reaction>
</comment>
<dbReference type="Pfam" id="PF06414">
    <property type="entry name" value="Zeta_toxin"/>
    <property type="match status" value="1"/>
</dbReference>
<proteinExistence type="inferred from homology"/>
<dbReference type="RefSeq" id="WP_124934730.1">
    <property type="nucleotide sequence ID" value="NZ_RQZC01000032.1"/>
</dbReference>
<name>A0A3P1UN27_9ACTO</name>
<dbReference type="Gene3D" id="3.40.50.300">
    <property type="entry name" value="P-loop containing nucleotide triphosphate hydrolases"/>
    <property type="match status" value="1"/>
</dbReference>
<evidence type="ECO:0000256" key="4">
    <source>
        <dbReference type="ARBA" id="ARBA00022840"/>
    </source>
</evidence>
<evidence type="ECO:0000256" key="3">
    <source>
        <dbReference type="ARBA" id="ARBA00022741"/>
    </source>
</evidence>
<protein>
    <recommendedName>
        <fullName evidence="5">UDP-N-acetylglucosamine kinase</fullName>
        <ecNumber evidence="2">2.7.1.176</ecNumber>
    </recommendedName>
    <alternativeName>
        <fullName evidence="5">UDP-N-acetylglucosamine kinase</fullName>
    </alternativeName>
</protein>
<dbReference type="OrthoDB" id="9792687at2"/>
<feature type="domain" description="Zeta toxin" evidence="7">
    <location>
        <begin position="73"/>
        <end position="257"/>
    </location>
</feature>
<dbReference type="AlphaFoldDB" id="A0A3P1UN27"/>
<dbReference type="EMBL" id="RQZC01000032">
    <property type="protein sequence ID" value="RRD23354.1"/>
    <property type="molecule type" value="Genomic_DNA"/>
</dbReference>
<keyword evidence="3" id="KW-0547">Nucleotide-binding</keyword>
<keyword evidence="4" id="KW-0067">ATP-binding</keyword>
<reference evidence="8 9" key="1">
    <citation type="submission" date="2018-11" db="EMBL/GenBank/DDBJ databases">
        <title>Genomes From Bacteria Associated with the Canine Oral Cavity: a Test Case for Automated Genome-Based Taxonomic Assignment.</title>
        <authorList>
            <person name="Coil D.A."/>
            <person name="Jospin G."/>
            <person name="Darling A.E."/>
            <person name="Wallis C."/>
            <person name="Davis I.J."/>
            <person name="Harris S."/>
            <person name="Eisen J.A."/>
            <person name="Holcombe L.J."/>
            <person name="O'Flynn C."/>
        </authorList>
    </citation>
    <scope>NUCLEOTIDE SEQUENCE [LARGE SCALE GENOMIC DNA]</scope>
    <source>
        <strain evidence="8 9">OH5050</strain>
    </source>
</reference>
<organism evidence="8 9">
    <name type="scientific">Actinomyces bowdenii</name>
    <dbReference type="NCBI Taxonomy" id="131109"/>
    <lineage>
        <taxon>Bacteria</taxon>
        <taxon>Bacillati</taxon>
        <taxon>Actinomycetota</taxon>
        <taxon>Actinomycetes</taxon>
        <taxon>Actinomycetales</taxon>
        <taxon>Actinomycetaceae</taxon>
        <taxon>Actinomyces</taxon>
    </lineage>
</organism>
<evidence type="ECO:0000256" key="1">
    <source>
        <dbReference type="ARBA" id="ARBA00009104"/>
    </source>
</evidence>
<evidence type="ECO:0000259" key="7">
    <source>
        <dbReference type="Pfam" id="PF06414"/>
    </source>
</evidence>
<gene>
    <name evidence="8" type="ORF">EII10_12015</name>
</gene>
<comment type="similarity">
    <text evidence="1">Belongs to the zeta toxin family.</text>
</comment>
<dbReference type="GO" id="GO:0016301">
    <property type="term" value="F:kinase activity"/>
    <property type="evidence" value="ECO:0007669"/>
    <property type="project" value="InterPro"/>
</dbReference>
<evidence type="ECO:0000313" key="8">
    <source>
        <dbReference type="EMBL" id="RRD23354.1"/>
    </source>
</evidence>
<dbReference type="InterPro" id="IPR027417">
    <property type="entry name" value="P-loop_NTPase"/>
</dbReference>
<evidence type="ECO:0000256" key="6">
    <source>
        <dbReference type="ARBA" id="ARBA00048178"/>
    </source>
</evidence>
<evidence type="ECO:0000313" key="9">
    <source>
        <dbReference type="Proteomes" id="UP000271272"/>
    </source>
</evidence>
<accession>A0A3P1UN27</accession>
<evidence type="ECO:0000256" key="5">
    <source>
        <dbReference type="ARBA" id="ARBA00032897"/>
    </source>
</evidence>
<comment type="caution">
    <text evidence="8">The sequence shown here is derived from an EMBL/GenBank/DDBJ whole genome shotgun (WGS) entry which is preliminary data.</text>
</comment>